<dbReference type="HOGENOM" id="CLU_161486_3_0_1"/>
<feature type="region of interest" description="Disordered" evidence="5">
    <location>
        <begin position="71"/>
        <end position="91"/>
    </location>
</feature>
<dbReference type="Pfam" id="PF15786">
    <property type="entry name" value="PET117"/>
    <property type="match status" value="1"/>
</dbReference>
<dbReference type="eggNOG" id="ENOG502SDQ7">
    <property type="taxonomic scope" value="Eukaryota"/>
</dbReference>
<evidence type="ECO:0000256" key="1">
    <source>
        <dbReference type="ARBA" id="ARBA00004173"/>
    </source>
</evidence>
<dbReference type="EMBL" id="KE504145">
    <property type="protein sequence ID" value="EPT01001.1"/>
    <property type="molecule type" value="Genomic_DNA"/>
</dbReference>
<dbReference type="STRING" id="743788.S8FHX2"/>
<gene>
    <name evidence="6" type="ORF">FOMPIDRAFT_1121508</name>
</gene>
<evidence type="ECO:0000256" key="5">
    <source>
        <dbReference type="SAM" id="MobiDB-lite"/>
    </source>
</evidence>
<evidence type="ECO:0000256" key="4">
    <source>
        <dbReference type="ARBA" id="ARBA00023128"/>
    </source>
</evidence>
<organism evidence="6 7">
    <name type="scientific">Fomitopsis schrenkii</name>
    <name type="common">Brown rot fungus</name>
    <dbReference type="NCBI Taxonomy" id="2126942"/>
    <lineage>
        <taxon>Eukaryota</taxon>
        <taxon>Fungi</taxon>
        <taxon>Dikarya</taxon>
        <taxon>Basidiomycota</taxon>
        <taxon>Agaricomycotina</taxon>
        <taxon>Agaricomycetes</taxon>
        <taxon>Polyporales</taxon>
        <taxon>Fomitopsis</taxon>
    </lineage>
</organism>
<dbReference type="PANTHER" id="PTHR28163:SF1">
    <property type="entry name" value="PROTEIN PET117 HOMOLOG, MITOCHONDRIAL"/>
    <property type="match status" value="1"/>
</dbReference>
<keyword evidence="7" id="KW-1185">Reference proteome</keyword>
<evidence type="ECO:0000256" key="3">
    <source>
        <dbReference type="ARBA" id="ARBA00022946"/>
    </source>
</evidence>
<evidence type="ECO:0000313" key="7">
    <source>
        <dbReference type="Proteomes" id="UP000015241"/>
    </source>
</evidence>
<dbReference type="AlphaFoldDB" id="S8FHX2"/>
<keyword evidence="4" id="KW-0496">Mitochondrion</keyword>
<dbReference type="InParanoid" id="S8FHX2"/>
<evidence type="ECO:0000256" key="2">
    <source>
        <dbReference type="ARBA" id="ARBA00008197"/>
    </source>
</evidence>
<name>S8FHX2_FOMSC</name>
<dbReference type="GO" id="GO:0033617">
    <property type="term" value="P:mitochondrial respiratory chain complex IV assembly"/>
    <property type="evidence" value="ECO:0007669"/>
    <property type="project" value="TreeGrafter"/>
</dbReference>
<sequence length="91" mass="10523">MSRVAKITLATAVLASAATIWTVHFMQRSEREARIRTMFQGVLRDDERRREKMRQREQDLQESIRKRDVYERVQSVSSLSPGVPGHAPSPE</sequence>
<dbReference type="PANTHER" id="PTHR28163">
    <property type="entry name" value="PROTEIN PET117 HOMOLOG, MITOCHONDRIAL"/>
    <property type="match status" value="1"/>
</dbReference>
<dbReference type="InterPro" id="IPR031568">
    <property type="entry name" value="Pet117"/>
</dbReference>
<protein>
    <recommendedName>
        <fullName evidence="8">Cytochrome c oxidase assembly protein</fullName>
    </recommendedName>
</protein>
<proteinExistence type="inferred from homology"/>
<evidence type="ECO:0008006" key="8">
    <source>
        <dbReference type="Google" id="ProtNLM"/>
    </source>
</evidence>
<reference evidence="6 7" key="1">
    <citation type="journal article" date="2012" name="Science">
        <title>The Paleozoic origin of enzymatic lignin decomposition reconstructed from 31 fungal genomes.</title>
        <authorList>
            <person name="Floudas D."/>
            <person name="Binder M."/>
            <person name="Riley R."/>
            <person name="Barry K."/>
            <person name="Blanchette R.A."/>
            <person name="Henrissat B."/>
            <person name="Martinez A.T."/>
            <person name="Otillar R."/>
            <person name="Spatafora J.W."/>
            <person name="Yadav J.S."/>
            <person name="Aerts A."/>
            <person name="Benoit I."/>
            <person name="Boyd A."/>
            <person name="Carlson A."/>
            <person name="Copeland A."/>
            <person name="Coutinho P.M."/>
            <person name="de Vries R.P."/>
            <person name="Ferreira P."/>
            <person name="Findley K."/>
            <person name="Foster B."/>
            <person name="Gaskell J."/>
            <person name="Glotzer D."/>
            <person name="Gorecki P."/>
            <person name="Heitman J."/>
            <person name="Hesse C."/>
            <person name="Hori C."/>
            <person name="Igarashi K."/>
            <person name="Jurgens J.A."/>
            <person name="Kallen N."/>
            <person name="Kersten P."/>
            <person name="Kohler A."/>
            <person name="Kuees U."/>
            <person name="Kumar T.K.A."/>
            <person name="Kuo A."/>
            <person name="LaButti K."/>
            <person name="Larrondo L.F."/>
            <person name="Lindquist E."/>
            <person name="Ling A."/>
            <person name="Lombard V."/>
            <person name="Lucas S."/>
            <person name="Lundell T."/>
            <person name="Martin R."/>
            <person name="McLaughlin D.J."/>
            <person name="Morgenstern I."/>
            <person name="Morin E."/>
            <person name="Murat C."/>
            <person name="Nagy L.G."/>
            <person name="Nolan M."/>
            <person name="Ohm R.A."/>
            <person name="Patyshakuliyeva A."/>
            <person name="Rokas A."/>
            <person name="Ruiz-Duenas F.J."/>
            <person name="Sabat G."/>
            <person name="Salamov A."/>
            <person name="Samejima M."/>
            <person name="Schmutz J."/>
            <person name="Slot J.C."/>
            <person name="St John F."/>
            <person name="Stenlid J."/>
            <person name="Sun H."/>
            <person name="Sun S."/>
            <person name="Syed K."/>
            <person name="Tsang A."/>
            <person name="Wiebenga A."/>
            <person name="Young D."/>
            <person name="Pisabarro A."/>
            <person name="Eastwood D.C."/>
            <person name="Martin F."/>
            <person name="Cullen D."/>
            <person name="Grigoriev I.V."/>
            <person name="Hibbett D.S."/>
        </authorList>
    </citation>
    <scope>NUCLEOTIDE SEQUENCE</scope>
    <source>
        <strain evidence="7">FP-58527</strain>
    </source>
</reference>
<dbReference type="OrthoDB" id="76305at2759"/>
<dbReference type="GO" id="GO:0005739">
    <property type="term" value="C:mitochondrion"/>
    <property type="evidence" value="ECO:0007669"/>
    <property type="project" value="UniProtKB-SubCell"/>
</dbReference>
<comment type="subcellular location">
    <subcellularLocation>
        <location evidence="1">Mitochondrion</location>
    </subcellularLocation>
</comment>
<dbReference type="Proteomes" id="UP000015241">
    <property type="component" value="Unassembled WGS sequence"/>
</dbReference>
<keyword evidence="3" id="KW-0809">Transit peptide</keyword>
<evidence type="ECO:0000313" key="6">
    <source>
        <dbReference type="EMBL" id="EPT01001.1"/>
    </source>
</evidence>
<comment type="similarity">
    <text evidence="2">Belongs to the PET117 family.</text>
</comment>
<accession>S8FHX2</accession>